<feature type="compositionally biased region" description="Acidic residues" evidence="1">
    <location>
        <begin position="85"/>
        <end position="116"/>
    </location>
</feature>
<dbReference type="EMBL" id="MU006782">
    <property type="protein sequence ID" value="KAF2641820.1"/>
    <property type="molecule type" value="Genomic_DNA"/>
</dbReference>
<evidence type="ECO:0000313" key="3">
    <source>
        <dbReference type="Proteomes" id="UP000799753"/>
    </source>
</evidence>
<protein>
    <submittedName>
        <fullName evidence="2">Uncharacterized protein</fullName>
    </submittedName>
</protein>
<feature type="compositionally biased region" description="Acidic residues" evidence="1">
    <location>
        <begin position="64"/>
        <end position="74"/>
    </location>
</feature>
<sequence length="317" mass="33012">MGWPEKDGKLKLPLGIVILGGENEVLLWAEDCEVDVPGMKLESEGSGGKEGDKLGFNESMVENEGTDLEADDVEVPSVKDRGVEVEIEGAIEEGAENEDMSELLDDGPEDEDQLESDTEKLRGSDVIGGFELGVMDEGGALDPGTEMVGGTEEFRGFELGVMDCEETLELGAERLGESEELGDFELEVMDDEAGGSAELGGSELAMVDCEETLEPGTEMLGGTEEFGGVELGVVDCEEGALDPDTGRLEDSEEIGGFELGVFDGDSVEGAFEGGFEPGGALIGALEDTEDGGTELAIDVEGFGGVTELAGGGGSWPS</sequence>
<accession>A0A6A6S2N6</accession>
<reference evidence="2" key="1">
    <citation type="journal article" date="2020" name="Stud. Mycol.">
        <title>101 Dothideomycetes genomes: a test case for predicting lifestyles and emergence of pathogens.</title>
        <authorList>
            <person name="Haridas S."/>
            <person name="Albert R."/>
            <person name="Binder M."/>
            <person name="Bloem J."/>
            <person name="Labutti K."/>
            <person name="Salamov A."/>
            <person name="Andreopoulos B."/>
            <person name="Baker S."/>
            <person name="Barry K."/>
            <person name="Bills G."/>
            <person name="Bluhm B."/>
            <person name="Cannon C."/>
            <person name="Castanera R."/>
            <person name="Culley D."/>
            <person name="Daum C."/>
            <person name="Ezra D."/>
            <person name="Gonzalez J."/>
            <person name="Henrissat B."/>
            <person name="Kuo A."/>
            <person name="Liang C."/>
            <person name="Lipzen A."/>
            <person name="Lutzoni F."/>
            <person name="Magnuson J."/>
            <person name="Mondo S."/>
            <person name="Nolan M."/>
            <person name="Ohm R."/>
            <person name="Pangilinan J."/>
            <person name="Park H.-J."/>
            <person name="Ramirez L."/>
            <person name="Alfaro M."/>
            <person name="Sun H."/>
            <person name="Tritt A."/>
            <person name="Yoshinaga Y."/>
            <person name="Zwiers L.-H."/>
            <person name="Turgeon B."/>
            <person name="Goodwin S."/>
            <person name="Spatafora J."/>
            <person name="Crous P."/>
            <person name="Grigoriev I."/>
        </authorList>
    </citation>
    <scope>NUCLEOTIDE SEQUENCE</scope>
    <source>
        <strain evidence="2">CBS 473.64</strain>
    </source>
</reference>
<evidence type="ECO:0000313" key="2">
    <source>
        <dbReference type="EMBL" id="KAF2641820.1"/>
    </source>
</evidence>
<evidence type="ECO:0000256" key="1">
    <source>
        <dbReference type="SAM" id="MobiDB-lite"/>
    </source>
</evidence>
<dbReference type="Proteomes" id="UP000799753">
    <property type="component" value="Unassembled WGS sequence"/>
</dbReference>
<name>A0A6A6S2N6_9PLEO</name>
<proteinExistence type="predicted"/>
<dbReference type="AlphaFoldDB" id="A0A6A6S2N6"/>
<organism evidence="2 3">
    <name type="scientific">Massarina eburnea CBS 473.64</name>
    <dbReference type="NCBI Taxonomy" id="1395130"/>
    <lineage>
        <taxon>Eukaryota</taxon>
        <taxon>Fungi</taxon>
        <taxon>Dikarya</taxon>
        <taxon>Ascomycota</taxon>
        <taxon>Pezizomycotina</taxon>
        <taxon>Dothideomycetes</taxon>
        <taxon>Pleosporomycetidae</taxon>
        <taxon>Pleosporales</taxon>
        <taxon>Massarineae</taxon>
        <taxon>Massarinaceae</taxon>
        <taxon>Massarina</taxon>
    </lineage>
</organism>
<feature type="region of interest" description="Disordered" evidence="1">
    <location>
        <begin position="39"/>
        <end position="119"/>
    </location>
</feature>
<feature type="compositionally biased region" description="Basic and acidic residues" evidence="1">
    <location>
        <begin position="41"/>
        <end position="55"/>
    </location>
</feature>
<keyword evidence="3" id="KW-1185">Reference proteome</keyword>
<gene>
    <name evidence="2" type="ORF">P280DRAFT_548454</name>
</gene>